<reference evidence="1 2" key="1">
    <citation type="journal article" date="2022" name="Int. J. Syst. Evol. Microbiol.">
        <title>&lt;i&gt;Sideroxyarcus emersonii&lt;/i&gt; gen. nov. sp. nov., a neutrophilic, microaerobic iron- and thiosulfate-oxidizing bacterium isolated from iron-rich wetland sediment.</title>
        <authorList>
            <person name="Kato S."/>
            <person name="Itoh T."/>
            <person name="Iino T."/>
            <person name="Ohkuma M."/>
        </authorList>
    </citation>
    <scope>NUCLEOTIDE SEQUENCE [LARGE SCALE GENOMIC DNA]</scope>
    <source>
        <strain evidence="1 2">MIZ01</strain>
    </source>
</reference>
<proteinExistence type="predicted"/>
<dbReference type="EMBL" id="AP023423">
    <property type="protein sequence ID" value="BCK88516.1"/>
    <property type="molecule type" value="Genomic_DNA"/>
</dbReference>
<protein>
    <submittedName>
        <fullName evidence="1">Uncharacterized protein</fullName>
    </submittedName>
</protein>
<dbReference type="RefSeq" id="WP_237247034.1">
    <property type="nucleotide sequence ID" value="NZ_AP023423.1"/>
</dbReference>
<keyword evidence="2" id="KW-1185">Reference proteome</keyword>
<sequence length="137" mass="15372">MNTSTLSTDDAFFAAFNDCSAPPSAFNHLGHIRIGWIHLQRYPVPEAIQRTCDGIERFANHLGAPGKYNRTLSEALMILMAHGGATDRHKTWNDFLEENPQLVKDALGLLARHYSNERLNSDTARKTFMPPDLNPLP</sequence>
<dbReference type="AlphaFoldDB" id="A0AAN1XC29"/>
<evidence type="ECO:0000313" key="2">
    <source>
        <dbReference type="Proteomes" id="UP001320326"/>
    </source>
</evidence>
<accession>A0AAN1XC29</accession>
<name>A0AAN1XC29_9PROT</name>
<organism evidence="1 2">
    <name type="scientific">Sideroxyarcus emersonii</name>
    <dbReference type="NCBI Taxonomy" id="2764705"/>
    <lineage>
        <taxon>Bacteria</taxon>
        <taxon>Pseudomonadati</taxon>
        <taxon>Pseudomonadota</taxon>
        <taxon>Betaproteobacteria</taxon>
        <taxon>Nitrosomonadales</taxon>
        <taxon>Gallionellaceae</taxon>
        <taxon>Sideroxyarcus</taxon>
    </lineage>
</organism>
<dbReference type="KEGG" id="seme:MIZ01_2320"/>
<dbReference type="Proteomes" id="UP001320326">
    <property type="component" value="Chromosome"/>
</dbReference>
<evidence type="ECO:0000313" key="1">
    <source>
        <dbReference type="EMBL" id="BCK88516.1"/>
    </source>
</evidence>
<gene>
    <name evidence="1" type="ORF">MIZ01_2320</name>
</gene>